<organism evidence="2 3">
    <name type="scientific">Lactobacillus colini</name>
    <dbReference type="NCBI Taxonomy" id="1819254"/>
    <lineage>
        <taxon>Bacteria</taxon>
        <taxon>Bacillati</taxon>
        <taxon>Bacillota</taxon>
        <taxon>Bacilli</taxon>
        <taxon>Lactobacillales</taxon>
        <taxon>Lactobacillaceae</taxon>
        <taxon>Lactobacillus</taxon>
    </lineage>
</organism>
<keyword evidence="1" id="KW-0472">Membrane</keyword>
<evidence type="ECO:0000313" key="3">
    <source>
        <dbReference type="Proteomes" id="UP001519292"/>
    </source>
</evidence>
<reference evidence="2 3" key="1">
    <citation type="submission" date="2021-03" db="EMBL/GenBank/DDBJ databases">
        <title>Genomic Encyclopedia of Type Strains, Phase IV (KMG-IV): sequencing the most valuable type-strain genomes for metagenomic binning, comparative biology and taxonomic classification.</title>
        <authorList>
            <person name="Goeker M."/>
        </authorList>
    </citation>
    <scope>NUCLEOTIDE SEQUENCE [LARGE SCALE GENOMIC DNA]</scope>
    <source>
        <strain evidence="2 3">DSM 101872</strain>
    </source>
</reference>
<dbReference type="Gene3D" id="3.10.450.40">
    <property type="match status" value="1"/>
</dbReference>
<name>A0ABS4MBM3_9LACO</name>
<dbReference type="SUPFAM" id="SSF54403">
    <property type="entry name" value="Cystatin/monellin"/>
    <property type="match status" value="1"/>
</dbReference>
<sequence length="164" mass="18748">MNQRVKQGLRTIASAIGILAAIYLICIIIFIFATNSQRQDQKAVAAVAIDKTPIIKINKTYHLSRSVKSDSVVGTDRKGHKYYFIYLSHSKKSYLYSSNSGLSEARIRSIFLSKHPGHSNLKIELGWYKARPVWEISYKKNNGNYGYALYNFKDGKEIYFIDNI</sequence>
<comment type="caution">
    <text evidence="2">The sequence shown here is derived from an EMBL/GenBank/DDBJ whole genome shotgun (WGS) entry which is preliminary data.</text>
</comment>
<keyword evidence="1" id="KW-0812">Transmembrane</keyword>
<evidence type="ECO:0000313" key="2">
    <source>
        <dbReference type="EMBL" id="MBP2057081.1"/>
    </source>
</evidence>
<dbReference type="EMBL" id="JAGGLU010000001">
    <property type="protein sequence ID" value="MBP2057081.1"/>
    <property type="molecule type" value="Genomic_DNA"/>
</dbReference>
<proteinExistence type="predicted"/>
<feature type="transmembrane region" description="Helical" evidence="1">
    <location>
        <begin position="12"/>
        <end position="33"/>
    </location>
</feature>
<gene>
    <name evidence="2" type="ORF">J2Z60_000243</name>
</gene>
<protein>
    <submittedName>
        <fullName evidence="2">Uncharacterized protein YpmB</fullName>
    </submittedName>
</protein>
<evidence type="ECO:0000256" key="1">
    <source>
        <dbReference type="SAM" id="Phobius"/>
    </source>
</evidence>
<accession>A0ABS4MBM3</accession>
<dbReference type="Proteomes" id="UP001519292">
    <property type="component" value="Unassembled WGS sequence"/>
</dbReference>
<keyword evidence="3" id="KW-1185">Reference proteome</keyword>
<dbReference type="InterPro" id="IPR046350">
    <property type="entry name" value="Cystatin_sf"/>
</dbReference>
<keyword evidence="1" id="KW-1133">Transmembrane helix</keyword>
<dbReference type="RefSeq" id="WP_209685569.1">
    <property type="nucleotide sequence ID" value="NZ_JAGGLU010000001.1"/>
</dbReference>